<evidence type="ECO:0008006" key="3">
    <source>
        <dbReference type="Google" id="ProtNLM"/>
    </source>
</evidence>
<dbReference type="SUPFAM" id="SSF158682">
    <property type="entry name" value="TerB-like"/>
    <property type="match status" value="1"/>
</dbReference>
<dbReference type="InterPro" id="IPR029024">
    <property type="entry name" value="TerB-like"/>
</dbReference>
<organism evidence="1 2">
    <name type="scientific">Actinomadura pelletieri DSM 43383</name>
    <dbReference type="NCBI Taxonomy" id="1120940"/>
    <lineage>
        <taxon>Bacteria</taxon>
        <taxon>Bacillati</taxon>
        <taxon>Actinomycetota</taxon>
        <taxon>Actinomycetes</taxon>
        <taxon>Streptosporangiales</taxon>
        <taxon>Thermomonosporaceae</taxon>
        <taxon>Actinomadura</taxon>
    </lineage>
</organism>
<protein>
    <recommendedName>
        <fullName evidence="3">Tellurite resistance protein TerB</fullName>
    </recommendedName>
</protein>
<dbReference type="Proteomes" id="UP000274601">
    <property type="component" value="Unassembled WGS sequence"/>
</dbReference>
<evidence type="ECO:0000313" key="2">
    <source>
        <dbReference type="Proteomes" id="UP000274601"/>
    </source>
</evidence>
<name>A0A495QAE6_9ACTN</name>
<proteinExistence type="predicted"/>
<evidence type="ECO:0000313" key="1">
    <source>
        <dbReference type="EMBL" id="RKS68659.1"/>
    </source>
</evidence>
<accession>A0A495QAE6</accession>
<keyword evidence="2" id="KW-1185">Reference proteome</keyword>
<dbReference type="EMBL" id="RBWU01000007">
    <property type="protein sequence ID" value="RKS68659.1"/>
    <property type="molecule type" value="Genomic_DNA"/>
</dbReference>
<gene>
    <name evidence="1" type="ORF">BZB76_5780</name>
</gene>
<dbReference type="AlphaFoldDB" id="A0A495QAE6"/>
<dbReference type="CDD" id="cd07177">
    <property type="entry name" value="terB_like"/>
    <property type="match status" value="1"/>
</dbReference>
<sequence>MDAHRVKPRISAILLRSSGPWWSRPHRSNPAPSPTPAPLRCATSTEKRCAILIIFGWRVVFFTLTRGIFHCPNCGGDRDYRRRQGRNFFTLFFVPVIPLTKAGGEIVECDVCHGRWEPAVLDVPTTAQLAQMPAMLLRMTIAQVLRSGDYTNTIARGRAVAVVRQAGEHTYDDNALTADLGRPFEEVRVEIGHAAPALAPEARESILRAAAEIALVDGPLSVSEEETLSAVGADLRLTRVQVTGVISLARQESGH</sequence>
<reference evidence="1 2" key="1">
    <citation type="submission" date="2018-10" db="EMBL/GenBank/DDBJ databases">
        <title>Genomic Encyclopedia of Archaeal and Bacterial Type Strains, Phase II (KMG-II): from individual species to whole genera.</title>
        <authorList>
            <person name="Goeker M."/>
        </authorList>
    </citation>
    <scope>NUCLEOTIDE SEQUENCE [LARGE SCALE GENOMIC DNA]</scope>
    <source>
        <strain evidence="1 2">DSM 43383</strain>
    </source>
</reference>
<comment type="caution">
    <text evidence="1">The sequence shown here is derived from an EMBL/GenBank/DDBJ whole genome shotgun (WGS) entry which is preliminary data.</text>
</comment>